<dbReference type="InterPro" id="IPR003749">
    <property type="entry name" value="ThiS/MoaD-like"/>
</dbReference>
<gene>
    <name evidence="4" type="ORF">GM160_01125</name>
</gene>
<dbReference type="Gene3D" id="3.10.20.30">
    <property type="match status" value="1"/>
</dbReference>
<dbReference type="KEGG" id="ghl:GM160_01125"/>
<dbReference type="PANTHER" id="PTHR33359">
    <property type="entry name" value="MOLYBDOPTERIN SYNTHASE SULFUR CARRIER SUBUNIT"/>
    <property type="match status" value="1"/>
</dbReference>
<evidence type="ECO:0000256" key="1">
    <source>
        <dbReference type="ARBA" id="ARBA00022741"/>
    </source>
</evidence>
<proteinExistence type="inferred from homology"/>
<keyword evidence="1" id="KW-0547">Nucleotide-binding</keyword>
<evidence type="ECO:0000313" key="4">
    <source>
        <dbReference type="EMBL" id="QGT77597.1"/>
    </source>
</evidence>
<dbReference type="Proteomes" id="UP000427716">
    <property type="component" value="Chromosome"/>
</dbReference>
<name>A0A6I6D0M9_9GAMM</name>
<dbReference type="GO" id="GO:1990133">
    <property type="term" value="C:molybdopterin adenylyltransferase complex"/>
    <property type="evidence" value="ECO:0007669"/>
    <property type="project" value="TreeGrafter"/>
</dbReference>
<dbReference type="AlphaFoldDB" id="A0A6I6D0M9"/>
<keyword evidence="5" id="KW-1185">Reference proteome</keyword>
<dbReference type="PANTHER" id="PTHR33359:SF1">
    <property type="entry name" value="MOLYBDOPTERIN SYNTHASE SULFUR CARRIER SUBUNIT"/>
    <property type="match status" value="1"/>
</dbReference>
<dbReference type="CDD" id="cd00754">
    <property type="entry name" value="Ubl_MoaD"/>
    <property type="match status" value="1"/>
</dbReference>
<dbReference type="GO" id="GO:0000166">
    <property type="term" value="F:nucleotide binding"/>
    <property type="evidence" value="ECO:0007669"/>
    <property type="project" value="UniProtKB-KW"/>
</dbReference>
<dbReference type="InterPro" id="IPR044672">
    <property type="entry name" value="MOCS2A"/>
</dbReference>
<dbReference type="InterPro" id="IPR012675">
    <property type="entry name" value="Beta-grasp_dom_sf"/>
</dbReference>
<evidence type="ECO:0000256" key="2">
    <source>
        <dbReference type="ARBA" id="ARBA00024200"/>
    </source>
</evidence>
<dbReference type="EMBL" id="CP046415">
    <property type="protein sequence ID" value="QGT77597.1"/>
    <property type="molecule type" value="Genomic_DNA"/>
</dbReference>
<comment type="similarity">
    <text evidence="2">Belongs to the MoaD family.</text>
</comment>
<dbReference type="Pfam" id="PF02597">
    <property type="entry name" value="ThiS"/>
    <property type="match status" value="1"/>
</dbReference>
<organism evidence="4 5">
    <name type="scientific">Guyparkeria halophila</name>
    <dbReference type="NCBI Taxonomy" id="47960"/>
    <lineage>
        <taxon>Bacteria</taxon>
        <taxon>Pseudomonadati</taxon>
        <taxon>Pseudomonadota</taxon>
        <taxon>Gammaproteobacteria</taxon>
        <taxon>Chromatiales</taxon>
        <taxon>Thioalkalibacteraceae</taxon>
        <taxon>Guyparkeria</taxon>
    </lineage>
</organism>
<protein>
    <recommendedName>
        <fullName evidence="3">Molybdopterin synthase sulfur carrier subunit</fullName>
    </recommendedName>
</protein>
<dbReference type="InterPro" id="IPR016155">
    <property type="entry name" value="Mopterin_synth/thiamin_S_b"/>
</dbReference>
<dbReference type="GO" id="GO:0006777">
    <property type="term" value="P:Mo-molybdopterin cofactor biosynthetic process"/>
    <property type="evidence" value="ECO:0007669"/>
    <property type="project" value="InterPro"/>
</dbReference>
<dbReference type="SUPFAM" id="SSF54285">
    <property type="entry name" value="MoaD/ThiS"/>
    <property type="match status" value="1"/>
</dbReference>
<evidence type="ECO:0000256" key="3">
    <source>
        <dbReference type="ARBA" id="ARBA00024247"/>
    </source>
</evidence>
<reference evidence="4 5" key="1">
    <citation type="submission" date="2019-11" db="EMBL/GenBank/DDBJ databases">
        <authorList>
            <person name="Zhang J."/>
            <person name="Sun C."/>
        </authorList>
    </citation>
    <scope>NUCLEOTIDE SEQUENCE [LARGE SCALE GENOMIC DNA]</scope>
    <source>
        <strain evidence="5">sp2</strain>
    </source>
</reference>
<sequence length="75" mass="8328">MSITVRLFASLRERIGFDETRLDETPATVAEAWQRVTDIERPSNTLAAVNHEYVDLDHPLADGDEVAFFPPVTGG</sequence>
<evidence type="ECO:0000313" key="5">
    <source>
        <dbReference type="Proteomes" id="UP000427716"/>
    </source>
</evidence>
<dbReference type="RefSeq" id="WP_156227513.1">
    <property type="nucleotide sequence ID" value="NZ_CP046415.1"/>
</dbReference>
<accession>A0A6I6D0M9</accession>